<evidence type="ECO:0008006" key="3">
    <source>
        <dbReference type="Google" id="ProtNLM"/>
    </source>
</evidence>
<evidence type="ECO:0000313" key="1">
    <source>
        <dbReference type="EMBL" id="OAY66077.1"/>
    </source>
</evidence>
<protein>
    <recommendedName>
        <fullName evidence="3">DUF674 domain-containing protein</fullName>
    </recommendedName>
</protein>
<dbReference type="Pfam" id="PF05056">
    <property type="entry name" value="DUF674"/>
    <property type="match status" value="2"/>
</dbReference>
<dbReference type="AlphaFoldDB" id="A0A199UMH7"/>
<dbReference type="STRING" id="4615.A0A199UMH7"/>
<accession>A0A199UMH7</accession>
<dbReference type="InterPro" id="IPR007750">
    <property type="entry name" value="DUF674"/>
</dbReference>
<organism evidence="1 2">
    <name type="scientific">Ananas comosus</name>
    <name type="common">Pineapple</name>
    <name type="synonym">Ananas ananas</name>
    <dbReference type="NCBI Taxonomy" id="4615"/>
    <lineage>
        <taxon>Eukaryota</taxon>
        <taxon>Viridiplantae</taxon>
        <taxon>Streptophyta</taxon>
        <taxon>Embryophyta</taxon>
        <taxon>Tracheophyta</taxon>
        <taxon>Spermatophyta</taxon>
        <taxon>Magnoliopsida</taxon>
        <taxon>Liliopsida</taxon>
        <taxon>Poales</taxon>
        <taxon>Bromeliaceae</taxon>
        <taxon>Bromelioideae</taxon>
        <taxon>Ananas</taxon>
    </lineage>
</organism>
<dbReference type="EMBL" id="LSRQ01006509">
    <property type="protein sequence ID" value="OAY66077.1"/>
    <property type="molecule type" value="Genomic_DNA"/>
</dbReference>
<sequence length="469" mass="50702">MTSTTKLSVKLLVDTKANKVLFAEAGKDVVDFLFSLLVLPVGTIIKLITKESMVGSVANIRQSLESLDGTYFLSDQAKVDILSPKVLVPSLSENAVFLLPTSASSSLMGMNKRYYRCSYNYNSSSCSNYVTHVRGAQCPSCAQRMTPELQCVEPNSSGAVQAVGTSKGENGLGVVKGVVTYTIMDDLTIRPMSTISSITLLNTCNVKDLSVLQEMTVDLGMEEGLQLLKASLQSKTVLTDLANMTSTTKLSVKLLVDTKANKVLFAEAGKDVVDFLFSLLVLPVGTIIKLITKESMVGSVANIRQSLESLDGTYFLSDQAKVDILSPKVLVPSLSENAVFLLPTSAWSLWTATSKKYYRCSCNYNSSCHNYVTDVSGTRCPGCNKNMTKQLQYVEPNLSGTVQAVDTENGLGVVKGVLTYTIMDDLTIRPMSTISSITLLNTCHVKDLSVLQEMTVKLGIKELLPVSSA</sequence>
<gene>
    <name evidence="1" type="ORF">ACMD2_10373</name>
</gene>
<proteinExistence type="predicted"/>
<reference evidence="1 2" key="1">
    <citation type="journal article" date="2016" name="DNA Res.">
        <title>The draft genome of MD-2 pineapple using hybrid error correction of long reads.</title>
        <authorList>
            <person name="Redwan R.M."/>
            <person name="Saidin A."/>
            <person name="Kumar S.V."/>
        </authorList>
    </citation>
    <scope>NUCLEOTIDE SEQUENCE [LARGE SCALE GENOMIC DNA]</scope>
    <source>
        <strain evidence="2">cv. MD2</strain>
        <tissue evidence="1">Leaf</tissue>
    </source>
</reference>
<dbReference type="PANTHER" id="PTHR33103:SF19">
    <property type="entry name" value="OS09G0544700 PROTEIN"/>
    <property type="match status" value="1"/>
</dbReference>
<comment type="caution">
    <text evidence="1">The sequence shown here is derived from an EMBL/GenBank/DDBJ whole genome shotgun (WGS) entry which is preliminary data.</text>
</comment>
<dbReference type="PANTHER" id="PTHR33103">
    <property type="entry name" value="OS01G0153900 PROTEIN"/>
    <property type="match status" value="1"/>
</dbReference>
<evidence type="ECO:0000313" key="2">
    <source>
        <dbReference type="Proteomes" id="UP000092600"/>
    </source>
</evidence>
<dbReference type="Proteomes" id="UP000092600">
    <property type="component" value="Unassembled WGS sequence"/>
</dbReference>
<name>A0A199UMH7_ANACO</name>